<dbReference type="Proteomes" id="UP000023152">
    <property type="component" value="Unassembled WGS sequence"/>
</dbReference>
<evidence type="ECO:0000313" key="3">
    <source>
        <dbReference type="Proteomes" id="UP000023152"/>
    </source>
</evidence>
<reference evidence="2 3" key="1">
    <citation type="journal article" date="2013" name="Curr. Biol.">
        <title>The Genome of the Foraminiferan Reticulomyxa filosa.</title>
        <authorList>
            <person name="Glockner G."/>
            <person name="Hulsmann N."/>
            <person name="Schleicher M."/>
            <person name="Noegel A.A."/>
            <person name="Eichinger L."/>
            <person name="Gallinger C."/>
            <person name="Pawlowski J."/>
            <person name="Sierra R."/>
            <person name="Euteneuer U."/>
            <person name="Pillet L."/>
            <person name="Moustafa A."/>
            <person name="Platzer M."/>
            <person name="Groth M."/>
            <person name="Szafranski K."/>
            <person name="Schliwa M."/>
        </authorList>
    </citation>
    <scope>NUCLEOTIDE SEQUENCE [LARGE SCALE GENOMIC DNA]</scope>
</reference>
<keyword evidence="3" id="KW-1185">Reference proteome</keyword>
<protein>
    <submittedName>
        <fullName evidence="2">Uncharacterized protein</fullName>
    </submittedName>
</protein>
<evidence type="ECO:0000256" key="1">
    <source>
        <dbReference type="SAM" id="MobiDB-lite"/>
    </source>
</evidence>
<gene>
    <name evidence="2" type="ORF">RFI_35632</name>
</gene>
<accession>X6LKZ6</accession>
<comment type="caution">
    <text evidence="2">The sequence shown here is derived from an EMBL/GenBank/DDBJ whole genome shotgun (WGS) entry which is preliminary data.</text>
</comment>
<evidence type="ECO:0000313" key="2">
    <source>
        <dbReference type="EMBL" id="ETO01807.1"/>
    </source>
</evidence>
<feature type="non-terminal residue" evidence="2">
    <location>
        <position position="126"/>
    </location>
</feature>
<sequence length="126" mass="14833">MIAEINRHNDYIVVYYKNQSNTKYNSSTSNGNNSNGTASTSMNTTNNNNNNNNQNRQQVLPELNFFYSAQYREEYELIELPLLLTRNVSCKEIRQKILDGIVPLTERSFRFLVHFVERNAYNEHEF</sequence>
<dbReference type="EMBL" id="ASPP01037361">
    <property type="protein sequence ID" value="ETO01807.1"/>
    <property type="molecule type" value="Genomic_DNA"/>
</dbReference>
<organism evidence="2 3">
    <name type="scientific">Reticulomyxa filosa</name>
    <dbReference type="NCBI Taxonomy" id="46433"/>
    <lineage>
        <taxon>Eukaryota</taxon>
        <taxon>Sar</taxon>
        <taxon>Rhizaria</taxon>
        <taxon>Retaria</taxon>
        <taxon>Foraminifera</taxon>
        <taxon>Monothalamids</taxon>
        <taxon>Reticulomyxidae</taxon>
        <taxon>Reticulomyxa</taxon>
    </lineage>
</organism>
<name>X6LKZ6_RETFI</name>
<proteinExistence type="predicted"/>
<dbReference type="AlphaFoldDB" id="X6LKZ6"/>
<feature type="region of interest" description="Disordered" evidence="1">
    <location>
        <begin position="24"/>
        <end position="55"/>
    </location>
</feature>